<proteinExistence type="predicted"/>
<dbReference type="Pfam" id="PF16486">
    <property type="entry name" value="ArgoN"/>
    <property type="match status" value="1"/>
</dbReference>
<dbReference type="EMBL" id="JACGWJ010000026">
    <property type="protein sequence ID" value="KAL0312240.1"/>
    <property type="molecule type" value="Genomic_DNA"/>
</dbReference>
<dbReference type="Pfam" id="PF14223">
    <property type="entry name" value="Retrotran_gag_2"/>
    <property type="match status" value="1"/>
</dbReference>
<dbReference type="AlphaFoldDB" id="A0AAW2KZ52"/>
<reference evidence="2" key="1">
    <citation type="submission" date="2020-06" db="EMBL/GenBank/DDBJ databases">
        <authorList>
            <person name="Li T."/>
            <person name="Hu X."/>
            <person name="Zhang T."/>
            <person name="Song X."/>
            <person name="Zhang H."/>
            <person name="Dai N."/>
            <person name="Sheng W."/>
            <person name="Hou X."/>
            <person name="Wei L."/>
        </authorList>
    </citation>
    <scope>NUCLEOTIDE SEQUENCE</scope>
    <source>
        <strain evidence="2">G02</strain>
        <tissue evidence="2">Leaf</tissue>
    </source>
</reference>
<evidence type="ECO:0000313" key="2">
    <source>
        <dbReference type="EMBL" id="KAL0312240.1"/>
    </source>
</evidence>
<dbReference type="PANTHER" id="PTHR35317:SF23">
    <property type="entry name" value="OS04G0629600 PROTEIN"/>
    <property type="match status" value="1"/>
</dbReference>
<protein>
    <submittedName>
        <fullName evidence="2">Protein argonaute 4</fullName>
    </submittedName>
</protein>
<name>A0AAW2KZ52_SESRA</name>
<dbReference type="PANTHER" id="PTHR35317">
    <property type="entry name" value="OS04G0629600 PROTEIN"/>
    <property type="match status" value="1"/>
</dbReference>
<organism evidence="2">
    <name type="scientific">Sesamum radiatum</name>
    <name type="common">Black benniseed</name>
    <dbReference type="NCBI Taxonomy" id="300843"/>
    <lineage>
        <taxon>Eukaryota</taxon>
        <taxon>Viridiplantae</taxon>
        <taxon>Streptophyta</taxon>
        <taxon>Embryophyta</taxon>
        <taxon>Tracheophyta</taxon>
        <taxon>Spermatophyta</taxon>
        <taxon>Magnoliopsida</taxon>
        <taxon>eudicotyledons</taxon>
        <taxon>Gunneridae</taxon>
        <taxon>Pentapetalae</taxon>
        <taxon>asterids</taxon>
        <taxon>lamiids</taxon>
        <taxon>Lamiales</taxon>
        <taxon>Pedaliaceae</taxon>
        <taxon>Sesamum</taxon>
    </lineage>
</organism>
<gene>
    <name evidence="2" type="ORF">Sradi_5623300</name>
</gene>
<comment type="caution">
    <text evidence="2">The sequence shown here is derived from an EMBL/GenBank/DDBJ whole genome shotgun (WGS) entry which is preliminary data.</text>
</comment>
<dbReference type="InterPro" id="IPR032474">
    <property type="entry name" value="Argonaute_N"/>
</dbReference>
<sequence>MNFSDMKYDIPELRGDNYKVWEERILLHLGWMDIDYAIRTTEPAPITETSQPDEVDLYEKWERSNRLSVMFIKTKISASIRGSVDQHNNVRELLKAIDDQFVSSDKALASTLIMRFTSQRLTGLNGVREHIMQMRDIVAQLKSLEVDMSESFLVHYILNTLPPQYAPFKISYNTHKDKWSINELMTIFRKVPTSVSNQDRDKHALIPHVALFYEDDRPVDGKGVSRKVFDRVHETYDTELAGKEFAYDGEKSLFTVGPLPRNKLEFTVVLEDVTSSRNNGNTSPGRAWKSK</sequence>
<evidence type="ECO:0000259" key="1">
    <source>
        <dbReference type="Pfam" id="PF16486"/>
    </source>
</evidence>
<accession>A0AAW2KZ52</accession>
<feature type="domain" description="Protein argonaute N-terminal" evidence="1">
    <location>
        <begin position="218"/>
        <end position="278"/>
    </location>
</feature>
<reference evidence="2" key="2">
    <citation type="journal article" date="2024" name="Plant">
        <title>Genomic evolution and insights into agronomic trait innovations of Sesamum species.</title>
        <authorList>
            <person name="Miao H."/>
            <person name="Wang L."/>
            <person name="Qu L."/>
            <person name="Liu H."/>
            <person name="Sun Y."/>
            <person name="Le M."/>
            <person name="Wang Q."/>
            <person name="Wei S."/>
            <person name="Zheng Y."/>
            <person name="Lin W."/>
            <person name="Duan Y."/>
            <person name="Cao H."/>
            <person name="Xiong S."/>
            <person name="Wang X."/>
            <person name="Wei L."/>
            <person name="Li C."/>
            <person name="Ma Q."/>
            <person name="Ju M."/>
            <person name="Zhao R."/>
            <person name="Li G."/>
            <person name="Mu C."/>
            <person name="Tian Q."/>
            <person name="Mei H."/>
            <person name="Zhang T."/>
            <person name="Gao T."/>
            <person name="Zhang H."/>
        </authorList>
    </citation>
    <scope>NUCLEOTIDE SEQUENCE</scope>
    <source>
        <strain evidence="2">G02</strain>
    </source>
</reference>